<dbReference type="InterPro" id="IPR021858">
    <property type="entry name" value="Fun_TF"/>
</dbReference>
<sequence length="521" mass="58024">MLPTPQRKGGCRPCRERNVECDKKKPRCSECITADKICGGYDLGNIFINMNSSGPPPIWNRSQNAQKYLVLDWDSQPGQSQFATTGDTPATTTPSNWALSVNIVLPNSDPNDLPGIVELFLDLYYRRFSPDGLSAEPLQPGSECGGWRALLPHWIGKSPILDTAIRALAASFVGSQYQDQSLVDQGRNMYLNALHMVQQVLLEPESAQRTDLLATTLVMSSTEVFMSNGGGASQITHIDGATRLLHSVFDNQTFEDFHVYVLNQGLFDRISTRRRYTFSSPSYRPRIRHLYSMTASYRNHLYFEWCETILPLPNILSAADNAIATIGNSTPSPPAAVSAILDDLHALEHAVQVWYDTLKSGVHGPWTFPTAQVGTDRVPFPLQFISIEVCTLYCLYWTSQLLILDARNALIAQPPLNRTPDQSSLELPVKISEYASLICRSVQFCTQNHSFASSENIFLPLHAVASYYTRQGDEDRTKWCLGAFAKIAEEQKIGYSPERLDLVNRVLGPGPIGLSDVWDDV</sequence>
<dbReference type="PANTHER" id="PTHR38111:SF11">
    <property type="entry name" value="TRANSCRIPTION FACTOR DOMAIN-CONTAINING PROTEIN-RELATED"/>
    <property type="match status" value="1"/>
</dbReference>
<keyword evidence="4" id="KW-1185">Reference proteome</keyword>
<dbReference type="InterPro" id="IPR001138">
    <property type="entry name" value="Zn2Cys6_DnaBD"/>
</dbReference>
<dbReference type="PANTHER" id="PTHR38111">
    <property type="entry name" value="ZN(2)-C6 FUNGAL-TYPE DOMAIN-CONTAINING PROTEIN-RELATED"/>
    <property type="match status" value="1"/>
</dbReference>
<dbReference type="InterPro" id="IPR036864">
    <property type="entry name" value="Zn2-C6_fun-type_DNA-bd_sf"/>
</dbReference>
<dbReference type="GO" id="GO:0008270">
    <property type="term" value="F:zinc ion binding"/>
    <property type="evidence" value="ECO:0007669"/>
    <property type="project" value="InterPro"/>
</dbReference>
<evidence type="ECO:0000313" key="4">
    <source>
        <dbReference type="Proteomes" id="UP000799324"/>
    </source>
</evidence>
<evidence type="ECO:0000256" key="1">
    <source>
        <dbReference type="ARBA" id="ARBA00023242"/>
    </source>
</evidence>
<dbReference type="CDD" id="cd00067">
    <property type="entry name" value="GAL4"/>
    <property type="match status" value="1"/>
</dbReference>
<dbReference type="Pfam" id="PF11951">
    <property type="entry name" value="Fungal_trans_2"/>
    <property type="match status" value="1"/>
</dbReference>
<protein>
    <recommendedName>
        <fullName evidence="2">Zn(2)-C6 fungal-type domain-containing protein</fullName>
    </recommendedName>
</protein>
<organism evidence="3 4">
    <name type="scientific">Lophiostoma macrostomum CBS 122681</name>
    <dbReference type="NCBI Taxonomy" id="1314788"/>
    <lineage>
        <taxon>Eukaryota</taxon>
        <taxon>Fungi</taxon>
        <taxon>Dikarya</taxon>
        <taxon>Ascomycota</taxon>
        <taxon>Pezizomycotina</taxon>
        <taxon>Dothideomycetes</taxon>
        <taxon>Pleosporomycetidae</taxon>
        <taxon>Pleosporales</taxon>
        <taxon>Lophiostomataceae</taxon>
        <taxon>Lophiostoma</taxon>
    </lineage>
</organism>
<dbReference type="Pfam" id="PF00172">
    <property type="entry name" value="Zn_clus"/>
    <property type="match status" value="1"/>
</dbReference>
<dbReference type="Proteomes" id="UP000799324">
    <property type="component" value="Unassembled WGS sequence"/>
</dbReference>
<name>A0A6A6TGY9_9PLEO</name>
<feature type="domain" description="Zn(2)-C6 fungal-type" evidence="2">
    <location>
        <begin position="10"/>
        <end position="38"/>
    </location>
</feature>
<proteinExistence type="predicted"/>
<dbReference type="InterPro" id="IPR053178">
    <property type="entry name" value="Osmoadaptation_assoc"/>
</dbReference>
<evidence type="ECO:0000259" key="2">
    <source>
        <dbReference type="PROSITE" id="PS50048"/>
    </source>
</evidence>
<accession>A0A6A6TGY9</accession>
<dbReference type="GO" id="GO:0000981">
    <property type="term" value="F:DNA-binding transcription factor activity, RNA polymerase II-specific"/>
    <property type="evidence" value="ECO:0007669"/>
    <property type="project" value="InterPro"/>
</dbReference>
<gene>
    <name evidence="3" type="ORF">K491DRAFT_289968</name>
</gene>
<dbReference type="PROSITE" id="PS50048">
    <property type="entry name" value="ZN2_CY6_FUNGAL_2"/>
    <property type="match status" value="1"/>
</dbReference>
<reference evidence="3" key="1">
    <citation type="journal article" date="2020" name="Stud. Mycol.">
        <title>101 Dothideomycetes genomes: a test case for predicting lifestyles and emergence of pathogens.</title>
        <authorList>
            <person name="Haridas S."/>
            <person name="Albert R."/>
            <person name="Binder M."/>
            <person name="Bloem J."/>
            <person name="Labutti K."/>
            <person name="Salamov A."/>
            <person name="Andreopoulos B."/>
            <person name="Baker S."/>
            <person name="Barry K."/>
            <person name="Bills G."/>
            <person name="Bluhm B."/>
            <person name="Cannon C."/>
            <person name="Castanera R."/>
            <person name="Culley D."/>
            <person name="Daum C."/>
            <person name="Ezra D."/>
            <person name="Gonzalez J."/>
            <person name="Henrissat B."/>
            <person name="Kuo A."/>
            <person name="Liang C."/>
            <person name="Lipzen A."/>
            <person name="Lutzoni F."/>
            <person name="Magnuson J."/>
            <person name="Mondo S."/>
            <person name="Nolan M."/>
            <person name="Ohm R."/>
            <person name="Pangilinan J."/>
            <person name="Park H.-J."/>
            <person name="Ramirez L."/>
            <person name="Alfaro M."/>
            <person name="Sun H."/>
            <person name="Tritt A."/>
            <person name="Yoshinaga Y."/>
            <person name="Zwiers L.-H."/>
            <person name="Turgeon B."/>
            <person name="Goodwin S."/>
            <person name="Spatafora J."/>
            <person name="Crous P."/>
            <person name="Grigoriev I."/>
        </authorList>
    </citation>
    <scope>NUCLEOTIDE SEQUENCE</scope>
    <source>
        <strain evidence="3">CBS 122681</strain>
    </source>
</reference>
<keyword evidence="1" id="KW-0539">Nucleus</keyword>
<dbReference type="SUPFAM" id="SSF57701">
    <property type="entry name" value="Zn2/Cys6 DNA-binding domain"/>
    <property type="match status" value="1"/>
</dbReference>
<dbReference type="EMBL" id="MU004317">
    <property type="protein sequence ID" value="KAF2658208.1"/>
    <property type="molecule type" value="Genomic_DNA"/>
</dbReference>
<dbReference type="AlphaFoldDB" id="A0A6A6TGY9"/>
<evidence type="ECO:0000313" key="3">
    <source>
        <dbReference type="EMBL" id="KAF2658208.1"/>
    </source>
</evidence>
<dbReference type="OrthoDB" id="4491390at2759"/>